<dbReference type="GO" id="GO:0009073">
    <property type="term" value="P:aromatic amino acid family biosynthetic process"/>
    <property type="evidence" value="ECO:0007669"/>
    <property type="project" value="UniProtKB-KW"/>
</dbReference>
<dbReference type="GO" id="GO:0005524">
    <property type="term" value="F:ATP binding"/>
    <property type="evidence" value="ECO:0007669"/>
    <property type="project" value="UniProtKB-UniRule"/>
</dbReference>
<feature type="binding site" evidence="11">
    <location>
        <position position="138"/>
    </location>
    <ligand>
        <name>substrate</name>
    </ligand>
</feature>
<dbReference type="GO" id="GO:0005829">
    <property type="term" value="C:cytosol"/>
    <property type="evidence" value="ECO:0007669"/>
    <property type="project" value="TreeGrafter"/>
</dbReference>
<dbReference type="InterPro" id="IPR000623">
    <property type="entry name" value="Shikimate_kinase/TSH1"/>
</dbReference>
<dbReference type="Proteomes" id="UP000298381">
    <property type="component" value="Unassembled WGS sequence"/>
</dbReference>
<reference evidence="12 13" key="1">
    <citation type="submission" date="2019-03" db="EMBL/GenBank/DDBJ databases">
        <title>Draft genome sequence data and analysis of a Fermenting Bacterium, Soehngenia longevitae strain 1933PT, isolated from petroleum reservoir in Azerbaijan.</title>
        <authorList>
            <person name="Grouzdev D.S."/>
            <person name="Bidzhieva S.K."/>
            <person name="Sokolova D.S."/>
            <person name="Tourova T.P."/>
            <person name="Poltaraus A.B."/>
            <person name="Nazina T.N."/>
        </authorList>
    </citation>
    <scope>NUCLEOTIDE SEQUENCE [LARGE SCALE GENOMIC DNA]</scope>
    <source>
        <strain evidence="12 13">1933P</strain>
    </source>
</reference>
<keyword evidence="11" id="KW-0460">Magnesium</keyword>
<dbReference type="PANTHER" id="PTHR21087:SF16">
    <property type="entry name" value="SHIKIMATE KINASE 1, CHLOROPLASTIC"/>
    <property type="match status" value="1"/>
</dbReference>
<keyword evidence="11" id="KW-0479">Metal-binding</keyword>
<keyword evidence="11" id="KW-0963">Cytoplasm</keyword>
<dbReference type="UniPathway" id="UPA00053">
    <property type="reaction ID" value="UER00088"/>
</dbReference>
<dbReference type="AlphaFoldDB" id="A0A4Z0D554"/>
<evidence type="ECO:0000256" key="7">
    <source>
        <dbReference type="ARBA" id="ARBA00022777"/>
    </source>
</evidence>
<dbReference type="Pfam" id="PF01202">
    <property type="entry name" value="SKI"/>
    <property type="match status" value="1"/>
</dbReference>
<name>A0A4Z0D554_9FIRM</name>
<evidence type="ECO:0000256" key="3">
    <source>
        <dbReference type="ARBA" id="ARBA00012154"/>
    </source>
</evidence>
<dbReference type="GO" id="GO:0004765">
    <property type="term" value="F:shikimate kinase activity"/>
    <property type="evidence" value="ECO:0007669"/>
    <property type="project" value="UniProtKB-UniRule"/>
</dbReference>
<dbReference type="EC" id="2.7.1.71" evidence="3 11"/>
<dbReference type="EMBL" id="SRIB01000009">
    <property type="protein sequence ID" value="TFZ39749.1"/>
    <property type="molecule type" value="Genomic_DNA"/>
</dbReference>
<evidence type="ECO:0000256" key="8">
    <source>
        <dbReference type="ARBA" id="ARBA00022840"/>
    </source>
</evidence>
<feature type="binding site" evidence="11">
    <location>
        <begin position="11"/>
        <end position="16"/>
    </location>
    <ligand>
        <name>ATP</name>
        <dbReference type="ChEBI" id="CHEBI:30616"/>
    </ligand>
</feature>
<evidence type="ECO:0000256" key="5">
    <source>
        <dbReference type="ARBA" id="ARBA00022679"/>
    </source>
</evidence>
<proteinExistence type="inferred from homology"/>
<dbReference type="PRINTS" id="PR01100">
    <property type="entry name" value="SHIKIMTKNASE"/>
</dbReference>
<dbReference type="GO" id="GO:0000287">
    <property type="term" value="F:magnesium ion binding"/>
    <property type="evidence" value="ECO:0007669"/>
    <property type="project" value="UniProtKB-UniRule"/>
</dbReference>
<comment type="caution">
    <text evidence="11">Lacks conserved residue(s) required for the propagation of feature annotation.</text>
</comment>
<feature type="binding site" evidence="11">
    <location>
        <position position="15"/>
    </location>
    <ligand>
        <name>Mg(2+)</name>
        <dbReference type="ChEBI" id="CHEBI:18420"/>
    </ligand>
</feature>
<evidence type="ECO:0000313" key="12">
    <source>
        <dbReference type="EMBL" id="TFZ39749.1"/>
    </source>
</evidence>
<evidence type="ECO:0000256" key="9">
    <source>
        <dbReference type="ARBA" id="ARBA00023141"/>
    </source>
</evidence>
<dbReference type="HAMAP" id="MF_00109">
    <property type="entry name" value="Shikimate_kinase"/>
    <property type="match status" value="1"/>
</dbReference>
<feature type="binding site" evidence="11">
    <location>
        <position position="79"/>
    </location>
    <ligand>
        <name>substrate</name>
    </ligand>
</feature>
<keyword evidence="13" id="KW-1185">Reference proteome</keyword>
<comment type="subcellular location">
    <subcellularLocation>
        <location evidence="11">Cytoplasm</location>
    </subcellularLocation>
</comment>
<dbReference type="InterPro" id="IPR027417">
    <property type="entry name" value="P-loop_NTPase"/>
</dbReference>
<comment type="caution">
    <text evidence="12">The sequence shown here is derived from an EMBL/GenBank/DDBJ whole genome shotgun (WGS) entry which is preliminary data.</text>
</comment>
<dbReference type="InterPro" id="IPR031322">
    <property type="entry name" value="Shikimate/glucono_kinase"/>
</dbReference>
<keyword evidence="7 11" id="KW-0418">Kinase</keyword>
<dbReference type="CDD" id="cd00464">
    <property type="entry name" value="SK"/>
    <property type="match status" value="1"/>
</dbReference>
<keyword evidence="8 11" id="KW-0067">ATP-binding</keyword>
<sequence>MKAIVLIGMSGVGKTVKGKKLAKKLNFDFVDTDELIIEKNKMSIEDIFIRFGEEYFRKEEKEVFKRALTKKNCVISTGGGIILDKDNITLMRSEAVVFFLYDTLDNICNNLKNSHIKRPLLNTKGDLFSQLSNMSILREKLYINACHFKIDLTNKNDETIFNEIIDNYKTFNLLDI</sequence>
<protein>
    <recommendedName>
        <fullName evidence="3 11">Shikimate kinase</fullName>
        <shortName evidence="11">SK</shortName>
        <ecNumber evidence="3 11">2.7.1.71</ecNumber>
    </recommendedName>
</protein>
<evidence type="ECO:0000256" key="6">
    <source>
        <dbReference type="ARBA" id="ARBA00022741"/>
    </source>
</evidence>
<evidence type="ECO:0000256" key="11">
    <source>
        <dbReference type="HAMAP-Rule" id="MF_00109"/>
    </source>
</evidence>
<organism evidence="12 13">
    <name type="scientific">Soehngenia longivitae</name>
    <dbReference type="NCBI Taxonomy" id="2562294"/>
    <lineage>
        <taxon>Bacteria</taxon>
        <taxon>Bacillati</taxon>
        <taxon>Bacillota</taxon>
        <taxon>Tissierellia</taxon>
        <taxon>Tissierellales</taxon>
        <taxon>Tissierellaceae</taxon>
        <taxon>Soehngenia</taxon>
    </lineage>
</organism>
<dbReference type="GO" id="GO:0009423">
    <property type="term" value="P:chorismate biosynthetic process"/>
    <property type="evidence" value="ECO:0007669"/>
    <property type="project" value="UniProtKB-UniRule"/>
</dbReference>
<keyword evidence="9 11" id="KW-0057">Aromatic amino acid biosynthesis</keyword>
<evidence type="ECO:0000256" key="10">
    <source>
        <dbReference type="ARBA" id="ARBA00048567"/>
    </source>
</evidence>
<evidence type="ECO:0000313" key="13">
    <source>
        <dbReference type="Proteomes" id="UP000298381"/>
    </source>
</evidence>
<comment type="pathway">
    <text evidence="1 11">Metabolic intermediate biosynthesis; chorismate biosynthesis; chorismate from D-erythrose 4-phosphate and phosphoenolpyruvate: step 5/7.</text>
</comment>
<gene>
    <name evidence="11" type="primary">aroK</name>
    <name evidence="12" type="ORF">E4100_06875</name>
</gene>
<dbReference type="GO" id="GO:0008652">
    <property type="term" value="P:amino acid biosynthetic process"/>
    <property type="evidence" value="ECO:0007669"/>
    <property type="project" value="UniProtKB-KW"/>
</dbReference>
<dbReference type="SUPFAM" id="SSF52540">
    <property type="entry name" value="P-loop containing nucleoside triphosphate hydrolases"/>
    <property type="match status" value="1"/>
</dbReference>
<evidence type="ECO:0000256" key="4">
    <source>
        <dbReference type="ARBA" id="ARBA00022605"/>
    </source>
</evidence>
<comment type="similarity">
    <text evidence="2 11">Belongs to the shikimate kinase family.</text>
</comment>
<dbReference type="RefSeq" id="WP_135271301.1">
    <property type="nucleotide sequence ID" value="NZ_SRIB01000009.1"/>
</dbReference>
<comment type="function">
    <text evidence="11">Catalyzes the specific phosphorylation of the 3-hydroxyl group of shikimic acid using ATP as a cosubstrate.</text>
</comment>
<dbReference type="Gene3D" id="3.40.50.300">
    <property type="entry name" value="P-loop containing nucleotide triphosphate hydrolases"/>
    <property type="match status" value="1"/>
</dbReference>
<keyword evidence="6 11" id="KW-0547">Nucleotide-binding</keyword>
<comment type="catalytic activity">
    <reaction evidence="10 11">
        <text>shikimate + ATP = 3-phosphoshikimate + ADP + H(+)</text>
        <dbReference type="Rhea" id="RHEA:13121"/>
        <dbReference type="ChEBI" id="CHEBI:15378"/>
        <dbReference type="ChEBI" id="CHEBI:30616"/>
        <dbReference type="ChEBI" id="CHEBI:36208"/>
        <dbReference type="ChEBI" id="CHEBI:145989"/>
        <dbReference type="ChEBI" id="CHEBI:456216"/>
        <dbReference type="EC" id="2.7.1.71"/>
    </reaction>
</comment>
<feature type="binding site" evidence="11">
    <location>
        <position position="118"/>
    </location>
    <ligand>
        <name>ATP</name>
        <dbReference type="ChEBI" id="CHEBI:30616"/>
    </ligand>
</feature>
<accession>A0A4Z0D554</accession>
<feature type="binding site" evidence="11">
    <location>
        <position position="33"/>
    </location>
    <ligand>
        <name>substrate</name>
    </ligand>
</feature>
<dbReference type="OrthoDB" id="9792692at2"/>
<evidence type="ECO:0000256" key="2">
    <source>
        <dbReference type="ARBA" id="ARBA00006997"/>
    </source>
</evidence>
<dbReference type="PANTHER" id="PTHR21087">
    <property type="entry name" value="SHIKIMATE KINASE"/>
    <property type="match status" value="1"/>
</dbReference>
<keyword evidence="4 11" id="KW-0028">Amino-acid biosynthesis</keyword>
<keyword evidence="5 11" id="KW-0808">Transferase</keyword>
<dbReference type="PROSITE" id="PS01128">
    <property type="entry name" value="SHIKIMATE_KINASE"/>
    <property type="match status" value="1"/>
</dbReference>
<feature type="binding site" evidence="11">
    <location>
        <position position="57"/>
    </location>
    <ligand>
        <name>substrate</name>
    </ligand>
</feature>
<comment type="subunit">
    <text evidence="11">Monomer.</text>
</comment>
<comment type="cofactor">
    <cofactor evidence="11">
        <name>Mg(2+)</name>
        <dbReference type="ChEBI" id="CHEBI:18420"/>
    </cofactor>
    <text evidence="11">Binds 1 Mg(2+) ion per subunit.</text>
</comment>
<evidence type="ECO:0000256" key="1">
    <source>
        <dbReference type="ARBA" id="ARBA00004842"/>
    </source>
</evidence>
<dbReference type="InterPro" id="IPR023000">
    <property type="entry name" value="Shikimate_kinase_CS"/>
</dbReference>